<evidence type="ECO:0000256" key="1">
    <source>
        <dbReference type="SAM" id="MobiDB-lite"/>
    </source>
</evidence>
<organism evidence="3 4">
    <name type="scientific">Nocardiopsis changdeensis</name>
    <dbReference type="NCBI Taxonomy" id="2831969"/>
    <lineage>
        <taxon>Bacteria</taxon>
        <taxon>Bacillati</taxon>
        <taxon>Actinomycetota</taxon>
        <taxon>Actinomycetes</taxon>
        <taxon>Streptosporangiales</taxon>
        <taxon>Nocardiopsidaceae</taxon>
        <taxon>Nocardiopsis</taxon>
    </lineage>
</organism>
<reference evidence="3 4" key="1">
    <citation type="submission" date="2021-05" db="EMBL/GenBank/DDBJ databases">
        <title>Direct Submission.</title>
        <authorList>
            <person name="Li K."/>
            <person name="Gao J."/>
        </authorList>
    </citation>
    <scope>NUCLEOTIDE SEQUENCE [LARGE SCALE GENOMIC DNA]</scope>
    <source>
        <strain evidence="3 4">Mg02</strain>
    </source>
</reference>
<accession>A0ABX8BUU4</accession>
<feature type="transmembrane region" description="Helical" evidence="2">
    <location>
        <begin position="129"/>
        <end position="149"/>
    </location>
</feature>
<proteinExistence type="predicted"/>
<feature type="compositionally biased region" description="Basic residues" evidence="1">
    <location>
        <begin position="1"/>
        <end position="12"/>
    </location>
</feature>
<feature type="compositionally biased region" description="Low complexity" evidence="1">
    <location>
        <begin position="21"/>
        <end position="33"/>
    </location>
</feature>
<gene>
    <name evidence="3" type="ORF">KGD84_15275</name>
</gene>
<evidence type="ECO:0000313" key="3">
    <source>
        <dbReference type="EMBL" id="QUX25480.1"/>
    </source>
</evidence>
<feature type="transmembrane region" description="Helical" evidence="2">
    <location>
        <begin position="55"/>
        <end position="80"/>
    </location>
</feature>
<evidence type="ECO:0000313" key="4">
    <source>
        <dbReference type="Proteomes" id="UP000676079"/>
    </source>
</evidence>
<dbReference type="RefSeq" id="WP_220561037.1">
    <property type="nucleotide sequence ID" value="NZ_CP074133.1"/>
</dbReference>
<feature type="transmembrane region" description="Helical" evidence="2">
    <location>
        <begin position="100"/>
        <end position="122"/>
    </location>
</feature>
<keyword evidence="2" id="KW-0472">Membrane</keyword>
<protein>
    <submittedName>
        <fullName evidence="3">Uncharacterized protein</fullName>
    </submittedName>
</protein>
<keyword evidence="2" id="KW-0812">Transmembrane</keyword>
<dbReference type="EMBL" id="CP074133">
    <property type="protein sequence ID" value="QUX25480.1"/>
    <property type="molecule type" value="Genomic_DNA"/>
</dbReference>
<feature type="region of interest" description="Disordered" evidence="1">
    <location>
        <begin position="1"/>
        <end position="44"/>
    </location>
</feature>
<dbReference type="Proteomes" id="UP000676079">
    <property type="component" value="Chromosome"/>
</dbReference>
<name>A0ABX8BUU4_9ACTN</name>
<evidence type="ECO:0000256" key="2">
    <source>
        <dbReference type="SAM" id="Phobius"/>
    </source>
</evidence>
<sequence length="164" mass="17206">MSPKKRRQRKPRRDHDRGAAPERAGAEAGQEPGTRGRVSRTPVVLDDPPDRRVTALWVVLALVWGLGSPLALAMLLFTTMDAAAVDPADPAAAAGAVDSIGTALIWLLVLALVVPAVSAVAAVVLRRRIAAIGFAVALAVSAGLIFWAMPPAELWDALRSHLSG</sequence>
<keyword evidence="4" id="KW-1185">Reference proteome</keyword>
<keyword evidence="2" id="KW-1133">Transmembrane helix</keyword>